<evidence type="ECO:0000256" key="1">
    <source>
        <dbReference type="ARBA" id="ARBA00012386"/>
    </source>
</evidence>
<proteinExistence type="predicted"/>
<keyword evidence="2" id="KW-0808">Transferase</keyword>
<dbReference type="OrthoDB" id="370626at2"/>
<evidence type="ECO:0000313" key="7">
    <source>
        <dbReference type="Proteomes" id="UP000184520"/>
    </source>
</evidence>
<feature type="domain" description="DTW" evidence="5">
    <location>
        <begin position="26"/>
        <end position="219"/>
    </location>
</feature>
<dbReference type="Pfam" id="PF03942">
    <property type="entry name" value="DTW"/>
    <property type="match status" value="1"/>
</dbReference>
<organism evidence="6 7">
    <name type="scientific">Marisediminitalea aggregata</name>
    <dbReference type="NCBI Taxonomy" id="634436"/>
    <lineage>
        <taxon>Bacteria</taxon>
        <taxon>Pseudomonadati</taxon>
        <taxon>Pseudomonadota</taxon>
        <taxon>Gammaproteobacteria</taxon>
        <taxon>Alteromonadales</taxon>
        <taxon>Alteromonadaceae</taxon>
        <taxon>Marisediminitalea</taxon>
    </lineage>
</organism>
<evidence type="ECO:0000259" key="5">
    <source>
        <dbReference type="SMART" id="SM01144"/>
    </source>
</evidence>
<dbReference type="PANTHER" id="PTHR21392">
    <property type="entry name" value="TRNA-URIDINE AMINOCARBOXYPROPYLTRANSFERASE 2"/>
    <property type="match status" value="1"/>
</dbReference>
<dbReference type="GO" id="GO:0016432">
    <property type="term" value="F:tRNA-uridine aminocarboxypropyltransferase activity"/>
    <property type="evidence" value="ECO:0007669"/>
    <property type="project" value="UniProtKB-EC"/>
</dbReference>
<dbReference type="InterPro" id="IPR039262">
    <property type="entry name" value="DTWD2/TAPT"/>
</dbReference>
<sequence>MHNAILALRQRELAASTKPFIARGGKVKRCEGCLLPVKDCMCDAVPSPTANSAFLFLMFKGECYKPSNTGRLIADVAKANFAFTWHRTEPQQALLDLLQDPRYLPMIIFPHEYAEADRCISRVPSGHKGRIPLFIMLDGTWREARKMFKKSAYLQHLPVLGVTPSEQSDYLLREAAHDYQLCTAEVGIEVLRLAGEGQSADALSRYFKHFRRQYLKGKPHLTDKNEQAENGLD</sequence>
<dbReference type="InterPro" id="IPR005636">
    <property type="entry name" value="DTW"/>
</dbReference>
<evidence type="ECO:0000256" key="3">
    <source>
        <dbReference type="ARBA" id="ARBA00022691"/>
    </source>
</evidence>
<evidence type="ECO:0000256" key="2">
    <source>
        <dbReference type="ARBA" id="ARBA00022679"/>
    </source>
</evidence>
<reference evidence="7" key="1">
    <citation type="submission" date="2016-11" db="EMBL/GenBank/DDBJ databases">
        <authorList>
            <person name="Varghese N."/>
            <person name="Submissions S."/>
        </authorList>
    </citation>
    <scope>NUCLEOTIDE SEQUENCE [LARGE SCALE GENOMIC DNA]</scope>
    <source>
        <strain evidence="7">CGMCC 1.8995</strain>
    </source>
</reference>
<evidence type="ECO:0000313" key="6">
    <source>
        <dbReference type="EMBL" id="SHF80807.1"/>
    </source>
</evidence>
<dbReference type="PANTHER" id="PTHR21392:SF1">
    <property type="entry name" value="TRNA-URIDINE AMINOCARBOXYPROPYLTRANSFERASE"/>
    <property type="match status" value="1"/>
</dbReference>
<keyword evidence="4" id="KW-0819">tRNA processing</keyword>
<name>A0A1M5ENK8_9ALTE</name>
<accession>A0A1M5ENK8</accession>
<dbReference type="SMART" id="SM01144">
    <property type="entry name" value="DTW"/>
    <property type="match status" value="1"/>
</dbReference>
<dbReference type="GO" id="GO:0008033">
    <property type="term" value="P:tRNA processing"/>
    <property type="evidence" value="ECO:0007669"/>
    <property type="project" value="UniProtKB-KW"/>
</dbReference>
<dbReference type="Proteomes" id="UP000184520">
    <property type="component" value="Unassembled WGS sequence"/>
</dbReference>
<dbReference type="EC" id="2.5.1.25" evidence="1"/>
<dbReference type="EMBL" id="FQWD01000001">
    <property type="protein sequence ID" value="SHF80807.1"/>
    <property type="molecule type" value="Genomic_DNA"/>
</dbReference>
<keyword evidence="7" id="KW-1185">Reference proteome</keyword>
<dbReference type="AlphaFoldDB" id="A0A1M5ENK8"/>
<keyword evidence="3" id="KW-0949">S-adenosyl-L-methionine</keyword>
<protein>
    <recommendedName>
        <fullName evidence="1">tRNA-uridine aminocarboxypropyltransferase</fullName>
        <ecNumber evidence="1">2.5.1.25</ecNumber>
    </recommendedName>
</protein>
<dbReference type="RefSeq" id="WP_073317208.1">
    <property type="nucleotide sequence ID" value="NZ_FQWD01000001.1"/>
</dbReference>
<evidence type="ECO:0000256" key="4">
    <source>
        <dbReference type="ARBA" id="ARBA00022694"/>
    </source>
</evidence>
<gene>
    <name evidence="6" type="ORF">SAMN05216361_0469</name>
</gene>
<dbReference type="STRING" id="634436.SAMN05216361_0469"/>